<dbReference type="OrthoDB" id="7284510at2"/>
<feature type="region of interest" description="Disordered" evidence="1">
    <location>
        <begin position="44"/>
        <end position="83"/>
    </location>
</feature>
<keyword evidence="4" id="KW-1185">Reference proteome</keyword>
<sequence length="206" mass="20957">MCTDGLIMTRFSRLVASTLVLCGLTTALSTPVLAASEGEDQAAAAEAAEKAESRQAAKQAAPPAAIPGAEGLDEDNGDHVGKDVEPTAALFDAINRGSVSAAKEAVNRGADLEGHNILGQTPLDMSIDLNRNPITFLLLSLRGSDSIRTAGGRGGRRMRASISGGLSGDVDDGDTASYAPSAPARHYDTSGGTTRPSEGFLGFGGS</sequence>
<dbReference type="SUPFAM" id="SSF48403">
    <property type="entry name" value="Ankyrin repeat"/>
    <property type="match status" value="1"/>
</dbReference>
<feature type="signal peptide" evidence="2">
    <location>
        <begin position="1"/>
        <end position="34"/>
    </location>
</feature>
<dbReference type="Proteomes" id="UP000324536">
    <property type="component" value="Chromosome"/>
</dbReference>
<feature type="compositionally biased region" description="Low complexity" evidence="1">
    <location>
        <begin position="56"/>
        <end position="69"/>
    </location>
</feature>
<dbReference type="InterPro" id="IPR036770">
    <property type="entry name" value="Ankyrin_rpt-contain_sf"/>
</dbReference>
<keyword evidence="2" id="KW-0732">Signal</keyword>
<accession>A0A5C1YR21</accession>
<evidence type="ECO:0000313" key="3">
    <source>
        <dbReference type="EMBL" id="QEO18471.1"/>
    </source>
</evidence>
<proteinExistence type="predicted"/>
<name>A0A5C1YR21_9PROT</name>
<feature type="chain" id="PRO_5022840061" evidence="2">
    <location>
        <begin position="35"/>
        <end position="206"/>
    </location>
</feature>
<evidence type="ECO:0000313" key="4">
    <source>
        <dbReference type="Proteomes" id="UP000324536"/>
    </source>
</evidence>
<feature type="region of interest" description="Disordered" evidence="1">
    <location>
        <begin position="150"/>
        <end position="206"/>
    </location>
</feature>
<organism evidence="3 4">
    <name type="scientific">Acetobacter vaccinii</name>
    <dbReference type="NCBI Taxonomy" id="2592655"/>
    <lineage>
        <taxon>Bacteria</taxon>
        <taxon>Pseudomonadati</taxon>
        <taxon>Pseudomonadota</taxon>
        <taxon>Alphaproteobacteria</taxon>
        <taxon>Acetobacterales</taxon>
        <taxon>Acetobacteraceae</taxon>
        <taxon>Acetobacter</taxon>
    </lineage>
</organism>
<evidence type="ECO:0000256" key="1">
    <source>
        <dbReference type="SAM" id="MobiDB-lite"/>
    </source>
</evidence>
<dbReference type="AlphaFoldDB" id="A0A5C1YR21"/>
<reference evidence="3 4" key="1">
    <citation type="submission" date="2019-09" db="EMBL/GenBank/DDBJ databases">
        <title>Genome sequencing of strain KACC 21233.</title>
        <authorList>
            <person name="Heo J."/>
            <person name="Kim S.-J."/>
            <person name="Kim J.-S."/>
            <person name="Hong S.-B."/>
            <person name="Kwon S.-W."/>
        </authorList>
    </citation>
    <scope>NUCLEOTIDE SEQUENCE [LARGE SCALE GENOMIC DNA]</scope>
    <source>
        <strain evidence="3 4">KACC 21233</strain>
    </source>
</reference>
<protein>
    <submittedName>
        <fullName evidence="3">Ankyrin repeat domain-containing protein</fullName>
    </submittedName>
</protein>
<evidence type="ECO:0000256" key="2">
    <source>
        <dbReference type="SAM" id="SignalP"/>
    </source>
</evidence>
<dbReference type="EMBL" id="CP043506">
    <property type="protein sequence ID" value="QEO18471.1"/>
    <property type="molecule type" value="Genomic_DNA"/>
</dbReference>
<gene>
    <name evidence="3" type="ORF">FLP30_00415</name>
</gene>
<dbReference type="KEGG" id="acek:FLP30_00415"/>